<dbReference type="InterPro" id="IPR013786">
    <property type="entry name" value="AcylCoA_DH/ox_N"/>
</dbReference>
<dbReference type="AlphaFoldDB" id="A0A853BAQ5"/>
<protein>
    <recommendedName>
        <fullName evidence="4">Acyl-CoA dehydrogenase/oxidase N-terminal domain-containing protein</fullName>
    </recommendedName>
</protein>
<keyword evidence="1" id="KW-0809">Transit peptide</keyword>
<evidence type="ECO:0000313" key="5">
    <source>
        <dbReference type="EMBL" id="NYI91855.1"/>
    </source>
</evidence>
<dbReference type="GO" id="GO:0050660">
    <property type="term" value="F:flavin adenine dinucleotide binding"/>
    <property type="evidence" value="ECO:0007669"/>
    <property type="project" value="InterPro"/>
</dbReference>
<dbReference type="Gene3D" id="1.10.540.10">
    <property type="entry name" value="Acyl-CoA dehydrogenase/oxidase, N-terminal domain"/>
    <property type="match status" value="1"/>
</dbReference>
<evidence type="ECO:0000256" key="1">
    <source>
        <dbReference type="ARBA" id="ARBA00022946"/>
    </source>
</evidence>
<gene>
    <name evidence="5" type="ORF">HNR02_005230</name>
</gene>
<accession>A0A853BAQ5</accession>
<dbReference type="Proteomes" id="UP000549616">
    <property type="component" value="Unassembled WGS sequence"/>
</dbReference>
<dbReference type="PANTHER" id="PTHR42807:SF1">
    <property type="entry name" value="GLUTARYL-COA DEHYDROGENASE, MITOCHONDRIAL"/>
    <property type="match status" value="1"/>
</dbReference>
<feature type="domain" description="Acyl-CoA dehydrogenase/oxidase N-terminal" evidence="4">
    <location>
        <begin position="22"/>
        <end position="99"/>
    </location>
</feature>
<dbReference type="InterPro" id="IPR009100">
    <property type="entry name" value="AcylCoA_DH/oxidase_NM_dom_sf"/>
</dbReference>
<keyword evidence="2" id="KW-0560">Oxidoreductase</keyword>
<reference evidence="5 6" key="1">
    <citation type="submission" date="2020-07" db="EMBL/GenBank/DDBJ databases">
        <title>Sequencing the genomes of 1000 actinobacteria strains.</title>
        <authorList>
            <person name="Klenk H.-P."/>
        </authorList>
    </citation>
    <scope>NUCLEOTIDE SEQUENCE [LARGE SCALE GENOMIC DNA]</scope>
    <source>
        <strain evidence="5 6">DSM 104006</strain>
    </source>
</reference>
<name>A0A853BAQ5_9PSEU</name>
<dbReference type="Pfam" id="PF02771">
    <property type="entry name" value="Acyl-CoA_dh_N"/>
    <property type="match status" value="1"/>
</dbReference>
<dbReference type="InterPro" id="IPR037069">
    <property type="entry name" value="AcylCoA_DH/ox_N_sf"/>
</dbReference>
<dbReference type="PANTHER" id="PTHR42807">
    <property type="entry name" value="GLUTARYL-COA DEHYDROGENASE, MITOCHONDRIAL"/>
    <property type="match status" value="1"/>
</dbReference>
<proteinExistence type="predicted"/>
<dbReference type="GO" id="GO:0033539">
    <property type="term" value="P:fatty acid beta-oxidation using acyl-CoA dehydrogenase"/>
    <property type="evidence" value="ECO:0007669"/>
    <property type="project" value="TreeGrafter"/>
</dbReference>
<dbReference type="GO" id="GO:0004361">
    <property type="term" value="F:glutaryl-CoA dehydrogenase activity"/>
    <property type="evidence" value="ECO:0007669"/>
    <property type="project" value="TreeGrafter"/>
</dbReference>
<evidence type="ECO:0000256" key="2">
    <source>
        <dbReference type="ARBA" id="ARBA00023002"/>
    </source>
</evidence>
<sequence length="132" mass="13980">MSTTTQPPLDPRDPGGLADLLTADEKTVAGSVRRLCEERVDPFVAGWFERGEIADIRGSLGVLGMHLEGYGCAGMSATGYGLACLELEASDSGLRSLVSRWRCSRSGGGAQWSSSSGGCRRWRRARPSTASA</sequence>
<dbReference type="EMBL" id="JACCFK010000002">
    <property type="protein sequence ID" value="NYI91855.1"/>
    <property type="molecule type" value="Genomic_DNA"/>
</dbReference>
<evidence type="ECO:0000313" key="6">
    <source>
        <dbReference type="Proteomes" id="UP000549616"/>
    </source>
</evidence>
<dbReference type="GO" id="GO:0000062">
    <property type="term" value="F:fatty-acyl-CoA binding"/>
    <property type="evidence" value="ECO:0007669"/>
    <property type="project" value="TreeGrafter"/>
</dbReference>
<keyword evidence="6" id="KW-1185">Reference proteome</keyword>
<evidence type="ECO:0000256" key="3">
    <source>
        <dbReference type="SAM" id="MobiDB-lite"/>
    </source>
</evidence>
<dbReference type="SUPFAM" id="SSF56645">
    <property type="entry name" value="Acyl-CoA dehydrogenase NM domain-like"/>
    <property type="match status" value="1"/>
</dbReference>
<evidence type="ECO:0000259" key="4">
    <source>
        <dbReference type="Pfam" id="PF02771"/>
    </source>
</evidence>
<dbReference type="GO" id="GO:0046949">
    <property type="term" value="P:fatty-acyl-CoA biosynthetic process"/>
    <property type="evidence" value="ECO:0007669"/>
    <property type="project" value="TreeGrafter"/>
</dbReference>
<organism evidence="5 6">
    <name type="scientific">Amycolatopsis endophytica</name>
    <dbReference type="NCBI Taxonomy" id="860233"/>
    <lineage>
        <taxon>Bacteria</taxon>
        <taxon>Bacillati</taxon>
        <taxon>Actinomycetota</taxon>
        <taxon>Actinomycetes</taxon>
        <taxon>Pseudonocardiales</taxon>
        <taxon>Pseudonocardiaceae</taxon>
        <taxon>Amycolatopsis</taxon>
    </lineage>
</organism>
<dbReference type="InterPro" id="IPR052033">
    <property type="entry name" value="Glutaryl-CoA_DH_mitochondrial"/>
</dbReference>
<comment type="caution">
    <text evidence="5">The sequence shown here is derived from an EMBL/GenBank/DDBJ whole genome shotgun (WGS) entry which is preliminary data.</text>
</comment>
<feature type="region of interest" description="Disordered" evidence="3">
    <location>
        <begin position="106"/>
        <end position="132"/>
    </location>
</feature>